<proteinExistence type="predicted"/>
<dbReference type="EMBL" id="HE575323">
    <property type="protein sequence ID" value="CCC94250.1"/>
    <property type="molecule type" value="Genomic_DNA"/>
</dbReference>
<dbReference type="VEuPathDB" id="TriTrypDB:TcIL3000_10_10290"/>
<organism evidence="2">
    <name type="scientific">Trypanosoma congolense (strain IL3000)</name>
    <dbReference type="NCBI Taxonomy" id="1068625"/>
    <lineage>
        <taxon>Eukaryota</taxon>
        <taxon>Discoba</taxon>
        <taxon>Euglenozoa</taxon>
        <taxon>Kinetoplastea</taxon>
        <taxon>Metakinetoplastina</taxon>
        <taxon>Trypanosomatida</taxon>
        <taxon>Trypanosomatidae</taxon>
        <taxon>Trypanosoma</taxon>
        <taxon>Nannomonas</taxon>
    </lineage>
</organism>
<gene>
    <name evidence="2" type="ORF">TCIL3000_10_10290</name>
</gene>
<evidence type="ECO:0000256" key="1">
    <source>
        <dbReference type="SAM" id="MobiDB-lite"/>
    </source>
</evidence>
<sequence>MPTTHKRQNKRIYIYRKEKGVTVRNCSVALMHPLPPCIVWACHTKAVENMVNYKHKRTIRLTTGVIMSIILSTVGETQRYNGSGCNKRKKTCNSSEKSIHQPKSKTRSRKDVISLPQTPKKSRGILNSGKMVPLSRNGRQECPSINRRSRTNVNDRNHCEIFTKKNNRTRTGLISS</sequence>
<name>G0UXY3_TRYCI</name>
<dbReference type="AlphaFoldDB" id="G0UXY3"/>
<reference evidence="2" key="1">
    <citation type="journal article" date="2012" name="Proc. Natl. Acad. Sci. U.S.A.">
        <title>Antigenic diversity is generated by distinct evolutionary mechanisms in African trypanosome species.</title>
        <authorList>
            <person name="Jackson A.P."/>
            <person name="Berry A."/>
            <person name="Aslett M."/>
            <person name="Allison H.C."/>
            <person name="Burton P."/>
            <person name="Vavrova-Anderson J."/>
            <person name="Brown R."/>
            <person name="Browne H."/>
            <person name="Corton N."/>
            <person name="Hauser H."/>
            <person name="Gamble J."/>
            <person name="Gilderthorp R."/>
            <person name="Marcello L."/>
            <person name="McQuillan J."/>
            <person name="Otto T.D."/>
            <person name="Quail M.A."/>
            <person name="Sanders M.J."/>
            <person name="van Tonder A."/>
            <person name="Ginger M.L."/>
            <person name="Field M.C."/>
            <person name="Barry J.D."/>
            <person name="Hertz-Fowler C."/>
            <person name="Berriman M."/>
        </authorList>
    </citation>
    <scope>NUCLEOTIDE SEQUENCE</scope>
    <source>
        <strain evidence="2">IL3000</strain>
    </source>
</reference>
<feature type="region of interest" description="Disordered" evidence="1">
    <location>
        <begin position="82"/>
        <end position="150"/>
    </location>
</feature>
<protein>
    <submittedName>
        <fullName evidence="2">Uncharacterized protein TCIL3000_10_10290</fullName>
    </submittedName>
</protein>
<accession>G0UXY3</accession>
<evidence type="ECO:0000313" key="2">
    <source>
        <dbReference type="EMBL" id="CCC94250.1"/>
    </source>
</evidence>